<protein>
    <recommendedName>
        <fullName evidence="2">XRE family transcriptional regulator</fullName>
    </recommendedName>
</protein>
<evidence type="ECO:0000313" key="1">
    <source>
        <dbReference type="EMBL" id="XDQ49999.1"/>
    </source>
</evidence>
<evidence type="ECO:0008006" key="2">
    <source>
        <dbReference type="Google" id="ProtNLM"/>
    </source>
</evidence>
<name>A0AB39RAJ0_9ACTN</name>
<reference evidence="1" key="1">
    <citation type="submission" date="2024-07" db="EMBL/GenBank/DDBJ databases">
        <authorList>
            <person name="Yu S.T."/>
        </authorList>
    </citation>
    <scope>NUCLEOTIDE SEQUENCE</scope>
    <source>
        <strain evidence="1">R39</strain>
        <plasmid evidence="1">unnamed1</plasmid>
    </source>
</reference>
<organism evidence="1">
    <name type="scientific">Streptomyces sp. R39</name>
    <dbReference type="NCBI Taxonomy" id="3238631"/>
    <lineage>
        <taxon>Bacteria</taxon>
        <taxon>Bacillati</taxon>
        <taxon>Actinomycetota</taxon>
        <taxon>Actinomycetes</taxon>
        <taxon>Kitasatosporales</taxon>
        <taxon>Streptomycetaceae</taxon>
        <taxon>Streptomyces</taxon>
    </lineage>
</organism>
<geneLocation type="plasmid" evidence="1">
    <name>unnamed1</name>
</geneLocation>
<keyword evidence="1" id="KW-0614">Plasmid</keyword>
<proteinExistence type="predicted"/>
<gene>
    <name evidence="1" type="ORF">AB5J52_48650</name>
</gene>
<dbReference type="AlphaFoldDB" id="A0AB39RAJ0"/>
<dbReference type="RefSeq" id="WP_369228523.1">
    <property type="nucleotide sequence ID" value="NZ_CP163442.1"/>
</dbReference>
<sequence length="497" mass="54814">MGRPTLFHFELKRRGWDNWEEFAIHYVAGGRTLADQTGQHRLATASVGRTSFERWAHPDYSGRPRAEATQILEHLFGRSVEELFSPALTPAEFRQPPTEAAAVVDDLWPSTSRLIVPATGAAGMWELTGRDSLAGTAAAVLVMAAVHDGSSGDVLVADPGGELKRFLRPAARRGFLMGVEEHADSHGLYVLDAASARRAQALASSRGNLTTIPRAYLLDDLTYAILWALTQLDDGLLADDQALDAESRNLDMYLALPRSAPNRQLLELTPAGASWWGSAFCAHYIELELQDAGEIPVFWTREQRGAEAAPWLFFRHKIDYLRSTRRFADGGQTTSRVFCVPEAATTRTERYERVLLLLAIALMERHGIRVRLVTDPAYAAMDGVAFVPGRKAVVANWVRTGEALWAASTISGRGDLRSYGTAFRDAEQIDILTASAPKSRLEELARFLDIDWTWVTTRCRAVAEHGISHLVRTRSRLLTSDGVDDALSFLGTFAPTV</sequence>
<dbReference type="EMBL" id="CP163442">
    <property type="protein sequence ID" value="XDQ49999.1"/>
    <property type="molecule type" value="Genomic_DNA"/>
</dbReference>
<accession>A0AB39RAJ0</accession>